<keyword evidence="9" id="KW-0865">Zymogen</keyword>
<comment type="cofactor">
    <cofactor evidence="1">
        <name>pyruvate</name>
        <dbReference type="ChEBI" id="CHEBI:15361"/>
    </cofactor>
</comment>
<dbReference type="Proteomes" id="UP001370490">
    <property type="component" value="Unassembled WGS sequence"/>
</dbReference>
<dbReference type="SMR" id="A0AAN8YV08"/>
<dbReference type="GO" id="GO:0006597">
    <property type="term" value="P:spermine biosynthetic process"/>
    <property type="evidence" value="ECO:0007669"/>
    <property type="project" value="InterPro"/>
</dbReference>
<dbReference type="FunFam" id="3.60.90.10:FF:000002">
    <property type="entry name" value="S-adenosylmethionine decarboxylase proenzyme"/>
    <property type="match status" value="2"/>
</dbReference>
<dbReference type="InterPro" id="IPR016067">
    <property type="entry name" value="S-AdoMet_deCO2ase_core"/>
</dbReference>
<keyword evidence="8" id="KW-0620">Polyamine biosynthesis</keyword>
<evidence type="ECO:0000256" key="1">
    <source>
        <dbReference type="ARBA" id="ARBA00001928"/>
    </source>
</evidence>
<dbReference type="PANTHER" id="PTHR11570">
    <property type="entry name" value="S-ADENOSYLMETHIONINE DECARBOXYLASE"/>
    <property type="match status" value="1"/>
</dbReference>
<dbReference type="GO" id="GO:0005829">
    <property type="term" value="C:cytosol"/>
    <property type="evidence" value="ECO:0007669"/>
    <property type="project" value="TreeGrafter"/>
</dbReference>
<keyword evidence="11" id="KW-0704">Schiff base</keyword>
<dbReference type="SUPFAM" id="SSF56276">
    <property type="entry name" value="S-adenosylmethionine decarboxylase"/>
    <property type="match status" value="2"/>
</dbReference>
<dbReference type="Gene3D" id="3.30.360.50">
    <property type="entry name" value="S-adenosylmethionine decarboxylase"/>
    <property type="match status" value="2"/>
</dbReference>
<dbReference type="AlphaFoldDB" id="A0AAN8YV08"/>
<dbReference type="PROSITE" id="PS01336">
    <property type="entry name" value="ADOMETDC"/>
    <property type="match status" value="2"/>
</dbReference>
<evidence type="ECO:0000256" key="3">
    <source>
        <dbReference type="ARBA" id="ARBA00008466"/>
    </source>
</evidence>
<evidence type="ECO:0000256" key="8">
    <source>
        <dbReference type="ARBA" id="ARBA00023115"/>
    </source>
</evidence>
<evidence type="ECO:0000256" key="10">
    <source>
        <dbReference type="ARBA" id="ARBA00023239"/>
    </source>
</evidence>
<dbReference type="PANTHER" id="PTHR11570:SF23">
    <property type="entry name" value="S-ADENOSYLMETHIONINE DECARBOXYLASE PROENZYME"/>
    <property type="match status" value="1"/>
</dbReference>
<dbReference type="InterPro" id="IPR001985">
    <property type="entry name" value="S-AdoMet_decarboxylase_euk"/>
</dbReference>
<organism evidence="14 15">
    <name type="scientific">Dillenia turbinata</name>
    <dbReference type="NCBI Taxonomy" id="194707"/>
    <lineage>
        <taxon>Eukaryota</taxon>
        <taxon>Viridiplantae</taxon>
        <taxon>Streptophyta</taxon>
        <taxon>Embryophyta</taxon>
        <taxon>Tracheophyta</taxon>
        <taxon>Spermatophyta</taxon>
        <taxon>Magnoliopsida</taxon>
        <taxon>eudicotyledons</taxon>
        <taxon>Gunneridae</taxon>
        <taxon>Pentapetalae</taxon>
        <taxon>Dilleniales</taxon>
        <taxon>Dilleniaceae</taxon>
        <taxon>Dillenia</taxon>
    </lineage>
</organism>
<evidence type="ECO:0000256" key="5">
    <source>
        <dbReference type="ARBA" id="ARBA00022691"/>
    </source>
</evidence>
<comment type="caution">
    <text evidence="14">The sequence shown here is derived from an EMBL/GenBank/DDBJ whole genome shotgun (WGS) entry which is preliminary data.</text>
</comment>
<keyword evidence="15" id="KW-1185">Reference proteome</keyword>
<dbReference type="GO" id="GO:0099402">
    <property type="term" value="P:plant organ development"/>
    <property type="evidence" value="ECO:0007669"/>
    <property type="project" value="UniProtKB-ARBA"/>
</dbReference>
<dbReference type="EMBL" id="JBAMMX010000027">
    <property type="protein sequence ID" value="KAK6913440.1"/>
    <property type="molecule type" value="Genomic_DNA"/>
</dbReference>
<dbReference type="Pfam" id="PF01536">
    <property type="entry name" value="SAM_decarbox"/>
    <property type="match status" value="2"/>
</dbReference>
<evidence type="ECO:0000256" key="13">
    <source>
        <dbReference type="ARBA" id="ARBA00048112"/>
    </source>
</evidence>
<dbReference type="GO" id="GO:0004014">
    <property type="term" value="F:adenosylmethionine decarboxylase activity"/>
    <property type="evidence" value="ECO:0007669"/>
    <property type="project" value="UniProtKB-EC"/>
</dbReference>
<dbReference type="InterPro" id="IPR048283">
    <property type="entry name" value="AdoMetDC-like"/>
</dbReference>
<evidence type="ECO:0000256" key="9">
    <source>
        <dbReference type="ARBA" id="ARBA00023145"/>
    </source>
</evidence>
<dbReference type="GO" id="GO:0008295">
    <property type="term" value="P:spermidine biosynthetic process"/>
    <property type="evidence" value="ECO:0007669"/>
    <property type="project" value="UniProtKB-KW"/>
</dbReference>
<dbReference type="FunFam" id="3.30.360.50:FF:000001">
    <property type="entry name" value="S-adenosylmethionine decarboxylase proenzyme"/>
    <property type="match status" value="2"/>
</dbReference>
<gene>
    <name evidence="14" type="ORF">RJ641_023041</name>
</gene>
<dbReference type="EC" id="4.1.1.50" evidence="4"/>
<proteinExistence type="inferred from homology"/>
<dbReference type="InterPro" id="IPR018166">
    <property type="entry name" value="S-AdoMet_deCO2ase_CS"/>
</dbReference>
<comment type="pathway">
    <text evidence="2">Amine and polyamine biosynthesis; S-adenosylmethioninamine biosynthesis; S-adenosylmethioninamine from S-adenosyl-L-methionine: step 1/1.</text>
</comment>
<evidence type="ECO:0000256" key="4">
    <source>
        <dbReference type="ARBA" id="ARBA00012357"/>
    </source>
</evidence>
<dbReference type="Gene3D" id="3.60.90.10">
    <property type="entry name" value="S-adenosylmethionine decarboxylase"/>
    <property type="match status" value="2"/>
</dbReference>
<protein>
    <recommendedName>
        <fullName evidence="4">adenosylmethionine decarboxylase</fullName>
        <ecNumber evidence="4">4.1.1.50</ecNumber>
    </recommendedName>
</protein>
<reference evidence="14 15" key="1">
    <citation type="submission" date="2023-12" db="EMBL/GenBank/DDBJ databases">
        <title>A high-quality genome assembly for Dillenia turbinata (Dilleniales).</title>
        <authorList>
            <person name="Chanderbali A."/>
        </authorList>
    </citation>
    <scope>NUCLEOTIDE SEQUENCE [LARGE SCALE GENOMIC DNA]</scope>
    <source>
        <strain evidence="14">LSX21</strain>
        <tissue evidence="14">Leaf</tissue>
    </source>
</reference>
<evidence type="ECO:0000256" key="12">
    <source>
        <dbReference type="ARBA" id="ARBA00023317"/>
    </source>
</evidence>
<evidence type="ECO:0000256" key="2">
    <source>
        <dbReference type="ARBA" id="ARBA00004911"/>
    </source>
</evidence>
<evidence type="ECO:0000313" key="14">
    <source>
        <dbReference type="EMBL" id="KAK6913440.1"/>
    </source>
</evidence>
<keyword evidence="6" id="KW-0210">Decarboxylase</keyword>
<keyword evidence="12" id="KW-0670">Pyruvate</keyword>
<dbReference type="NCBIfam" id="TIGR00535">
    <property type="entry name" value="SAM_DCase"/>
    <property type="match status" value="2"/>
</dbReference>
<comment type="catalytic activity">
    <reaction evidence="13">
        <text>S-adenosyl-L-methionine + H(+) = S-adenosyl 3-(methylsulfanyl)propylamine + CO2</text>
        <dbReference type="Rhea" id="RHEA:15981"/>
        <dbReference type="ChEBI" id="CHEBI:15378"/>
        <dbReference type="ChEBI" id="CHEBI:16526"/>
        <dbReference type="ChEBI" id="CHEBI:57443"/>
        <dbReference type="ChEBI" id="CHEBI:59789"/>
        <dbReference type="EC" id="4.1.1.50"/>
    </reaction>
</comment>
<keyword evidence="10" id="KW-0456">Lyase</keyword>
<evidence type="ECO:0000256" key="6">
    <source>
        <dbReference type="ARBA" id="ARBA00022793"/>
    </source>
</evidence>
<sequence length="793" mass="87676">MALPVSAIGFEGYEKRLEISFFEPGIFADPKGMGLRSLSKAQLDEILKPAECTIVDKLSNGHLDSYVLSESSLFVYPYKIIIKTCGTTKLLLSIPSILKMANTLSLAVRSVRYTRGSFIFPGAQSFPHRSFSEEVVVLDSYFGKLGSGSKAYMMGGEDKPQKWHVYSASAERVSYEDPVYTLEMCMTGLDKEKAAVFFQTESSSATAMTEDSGIRKILPDSEICDFDFDPCGYSMNSIERDAVSTIHVTPEDGFSYASFESVGYDPRALNLTQLIERVLACFQPAEFSVSLHADVSEKELDAVFPLNVKGYCCGDGNYESLSEGGLIVYNSYVKAAGYGSPRSIVKCCWREDGEVEEVLCLLAESGVPCYELVTLLYLAHWVPCYELVTLLCLARWLRLSELTEAKGGKKKSSMREEAILRFTTVRDNISRVLSVVSISAIGFEGYEKRLEISFFEPGIFADTKGMGLRSLSKAQLDEILTPAECTIVDKLSNGHLDSYVLSESSLFVYPYKIIIKTCGTTKLLLSIPLILKMANSLSLAVRSVRYTRGSFIFPGAQSFPHRSFSEEVVVLDSYFGKLGSGSKTYVMGGKDKPQKWHVYSASAERVSHHDPVYTLEMCMTGLDKKKAAVFFKTESSSATAMTEDSGIRKILPYSEICDFNFDPCGYSMNSIERDAISTIHVTPEDGFSYASFEAVGYDPRVLNLTQLIERVLACFQPREISVSLHADVSERELDAVFPLNVKGYCCGDGNYESLSEGGSIVYNSFVKAPSYVSPRSILKMLIGRGWGNRGGSR</sequence>
<comment type="similarity">
    <text evidence="3">Belongs to the eukaryotic AdoMetDC family.</text>
</comment>
<name>A0AAN8YV08_9MAGN</name>
<keyword evidence="5" id="KW-0949">S-adenosyl-L-methionine</keyword>
<keyword evidence="7" id="KW-0745">Spermidine biosynthesis</keyword>
<evidence type="ECO:0000256" key="11">
    <source>
        <dbReference type="ARBA" id="ARBA00023270"/>
    </source>
</evidence>
<evidence type="ECO:0000256" key="7">
    <source>
        <dbReference type="ARBA" id="ARBA00023066"/>
    </source>
</evidence>
<evidence type="ECO:0000313" key="15">
    <source>
        <dbReference type="Proteomes" id="UP001370490"/>
    </source>
</evidence>
<accession>A0AAN8YV08</accession>